<accession>A0ABS0TGZ8</accession>
<name>A0ABS0TGZ8_9FLAO</name>
<dbReference type="InterPro" id="IPR029044">
    <property type="entry name" value="Nucleotide-diphossugar_trans"/>
</dbReference>
<evidence type="ECO:0000313" key="2">
    <source>
        <dbReference type="EMBL" id="MBI6119304.1"/>
    </source>
</evidence>
<feature type="domain" description="DUF4301" evidence="1">
    <location>
        <begin position="6"/>
        <end position="515"/>
    </location>
</feature>
<dbReference type="EMBL" id="JAEHNY010000003">
    <property type="protein sequence ID" value="MBI6119304.1"/>
    <property type="molecule type" value="Genomic_DNA"/>
</dbReference>
<dbReference type="Pfam" id="PF14134">
    <property type="entry name" value="DUF4301"/>
    <property type="match status" value="1"/>
</dbReference>
<comment type="caution">
    <text evidence="2">The sequence shown here is derived from an EMBL/GenBank/DDBJ whole genome shotgun (WGS) entry which is preliminary data.</text>
</comment>
<dbReference type="RefSeq" id="WP_198638010.1">
    <property type="nucleotide sequence ID" value="NZ_JAEHNY010000003.1"/>
</dbReference>
<evidence type="ECO:0000313" key="3">
    <source>
        <dbReference type="Proteomes" id="UP000635665"/>
    </source>
</evidence>
<reference evidence="2 3" key="1">
    <citation type="submission" date="2020-12" db="EMBL/GenBank/DDBJ databases">
        <title>Salegentibacter orientalis sp. nov., isolated from costal sediment.</title>
        <authorList>
            <person name="Lian F.-B."/>
        </authorList>
    </citation>
    <scope>NUCLEOTIDE SEQUENCE [LARGE SCALE GENOMIC DNA]</scope>
    <source>
        <strain evidence="2 3">F60176</strain>
    </source>
</reference>
<dbReference type="Gene3D" id="3.90.550.10">
    <property type="entry name" value="Spore Coat Polysaccharide Biosynthesis Protein SpsA, Chain A"/>
    <property type="match status" value="1"/>
</dbReference>
<proteinExistence type="predicted"/>
<dbReference type="SUPFAM" id="SSF53448">
    <property type="entry name" value="Nucleotide-diphospho-sugar transferases"/>
    <property type="match status" value="1"/>
</dbReference>
<keyword evidence="3" id="KW-1185">Reference proteome</keyword>
<organism evidence="2 3">
    <name type="scientific">Salegentibacter maritimus</name>
    <dbReference type="NCBI Taxonomy" id="2794347"/>
    <lineage>
        <taxon>Bacteria</taxon>
        <taxon>Pseudomonadati</taxon>
        <taxon>Bacteroidota</taxon>
        <taxon>Flavobacteriia</taxon>
        <taxon>Flavobacteriales</taxon>
        <taxon>Flavobacteriaceae</taxon>
        <taxon>Salegentibacter</taxon>
    </lineage>
</organism>
<dbReference type="Proteomes" id="UP000635665">
    <property type="component" value="Unassembled WGS sequence"/>
</dbReference>
<sequence>MEFSEIDILQIEEKGLSTQEVERQIQIFERGNIKVDIQQAATPGNGIFVYSVEKQKQFIKTFENRKQQLKLLKFVPASGAATRMFKALHNFVDEFEPDKEGLRDYLDRKENKGLQLFFEKIEKLPFYEEALKKANDNTENFSNKTTDEQQIILVKTILFNSGLGLSDWPKGLVPFHAYNDFTATAFEEHLHSSAKYLSVDGVTKLHFTVSDGDKEKFENEFERIKERLEEATNTKFEISYSYQDPKTDTIAVDENNVAFRDEENRLFFRPGGHGALIENLQQQDADVLFIKNIDNVVINKNIPEVVEMKKMLGGKLLSLQDQIFDYMRLLDAGNISETKLDEIAEFLEKELFVKVTSSFNKFTGEEKMQYLCKKLDRPVRVCGMVKNEGEPGGGPFLVKNEDGEISLQIIEGAQIDKDNAEQLEILNNSTHFNPVDIACSLKNYKGESFELQQYVDENMSFIAHKTKDGKALKALERPGLWNGGMAYWNTVFVEVPLETFNPVKTVADLLKPSHQPN</sequence>
<protein>
    <submittedName>
        <fullName evidence="2">DUF4301 family protein</fullName>
    </submittedName>
</protein>
<dbReference type="InterPro" id="IPR025393">
    <property type="entry name" value="DUF4301"/>
</dbReference>
<gene>
    <name evidence="2" type="ORF">I6U50_04620</name>
</gene>
<evidence type="ECO:0000259" key="1">
    <source>
        <dbReference type="Pfam" id="PF14134"/>
    </source>
</evidence>